<reference evidence="1" key="2">
    <citation type="submission" date="2023-01" db="EMBL/GenBank/DDBJ databases">
        <title>Draft genome sequence of Paraferrimonas sedimenticola strain NBRC 101628.</title>
        <authorList>
            <person name="Sun Q."/>
            <person name="Mori K."/>
        </authorList>
    </citation>
    <scope>NUCLEOTIDE SEQUENCE</scope>
    <source>
        <strain evidence="1">NBRC 101628</strain>
    </source>
</reference>
<accession>A0AA37RUK1</accession>
<dbReference type="AlphaFoldDB" id="A0AA37RUK1"/>
<proteinExistence type="predicted"/>
<protein>
    <submittedName>
        <fullName evidence="1">Uncharacterized protein</fullName>
    </submittedName>
</protein>
<reference evidence="1" key="1">
    <citation type="journal article" date="2014" name="Int. J. Syst. Evol. Microbiol.">
        <title>Complete genome sequence of Corynebacterium casei LMG S-19264T (=DSM 44701T), isolated from a smear-ripened cheese.</title>
        <authorList>
            <consortium name="US DOE Joint Genome Institute (JGI-PGF)"/>
            <person name="Walter F."/>
            <person name="Albersmeier A."/>
            <person name="Kalinowski J."/>
            <person name="Ruckert C."/>
        </authorList>
    </citation>
    <scope>NUCLEOTIDE SEQUENCE</scope>
    <source>
        <strain evidence="1">NBRC 101628</strain>
    </source>
</reference>
<evidence type="ECO:0000313" key="1">
    <source>
        <dbReference type="EMBL" id="GLP95436.1"/>
    </source>
</evidence>
<evidence type="ECO:0000313" key="2">
    <source>
        <dbReference type="Proteomes" id="UP001161422"/>
    </source>
</evidence>
<dbReference type="Proteomes" id="UP001161422">
    <property type="component" value="Unassembled WGS sequence"/>
</dbReference>
<gene>
    <name evidence="1" type="ORF">GCM10007895_07420</name>
</gene>
<name>A0AA37RUK1_9GAMM</name>
<sequence>MAQLVSGDARFGLYLDYAPITLDQSCKGLQTIELKQLPNLYLLAHEQHPIWKSGNLSTELHRYPNLGEQLALGNTCTQPCLERLATLESNLQDAQHLCLVPIVTLNLVCELMPSLNAETLSVRHTMNYYRHRAVPKLFAIGQPEQLKRLQSPLIDTINYMI</sequence>
<organism evidence="1 2">
    <name type="scientific">Paraferrimonas sedimenticola</name>
    <dbReference type="NCBI Taxonomy" id="375674"/>
    <lineage>
        <taxon>Bacteria</taxon>
        <taxon>Pseudomonadati</taxon>
        <taxon>Pseudomonadota</taxon>
        <taxon>Gammaproteobacteria</taxon>
        <taxon>Alteromonadales</taxon>
        <taxon>Ferrimonadaceae</taxon>
        <taxon>Paraferrimonas</taxon>
    </lineage>
</organism>
<keyword evidence="2" id="KW-1185">Reference proteome</keyword>
<comment type="caution">
    <text evidence="1">The sequence shown here is derived from an EMBL/GenBank/DDBJ whole genome shotgun (WGS) entry which is preliminary data.</text>
</comment>
<dbReference type="EMBL" id="BSNC01000002">
    <property type="protein sequence ID" value="GLP95436.1"/>
    <property type="molecule type" value="Genomic_DNA"/>
</dbReference>